<feature type="domain" description="Glycosyltransferase subfamily 4-like N-terminal" evidence="2">
    <location>
        <begin position="15"/>
        <end position="177"/>
    </location>
</feature>
<proteinExistence type="predicted"/>
<feature type="domain" description="Glycosyl transferase family 1" evidence="1">
    <location>
        <begin position="207"/>
        <end position="348"/>
    </location>
</feature>
<dbReference type="Proteomes" id="UP000031057">
    <property type="component" value="Unassembled WGS sequence"/>
</dbReference>
<dbReference type="InterPro" id="IPR001296">
    <property type="entry name" value="Glyco_trans_1"/>
</dbReference>
<dbReference type="PANTHER" id="PTHR45947:SF3">
    <property type="entry name" value="SULFOQUINOVOSYL TRANSFERASE SQD2"/>
    <property type="match status" value="1"/>
</dbReference>
<keyword evidence="3" id="KW-0808">Transferase</keyword>
<dbReference type="SUPFAM" id="SSF53756">
    <property type="entry name" value="UDP-Glycosyltransferase/glycogen phosphorylase"/>
    <property type="match status" value="1"/>
</dbReference>
<dbReference type="PANTHER" id="PTHR45947">
    <property type="entry name" value="SULFOQUINOVOSYL TRANSFERASE SQD2"/>
    <property type="match status" value="1"/>
</dbReference>
<keyword evidence="4" id="KW-1185">Reference proteome</keyword>
<dbReference type="GO" id="GO:0016757">
    <property type="term" value="F:glycosyltransferase activity"/>
    <property type="evidence" value="ECO:0007669"/>
    <property type="project" value="InterPro"/>
</dbReference>
<organism evidence="3 4">
    <name type="scientific">Novosphingobium malaysiense</name>
    <dbReference type="NCBI Taxonomy" id="1348853"/>
    <lineage>
        <taxon>Bacteria</taxon>
        <taxon>Pseudomonadati</taxon>
        <taxon>Pseudomonadota</taxon>
        <taxon>Alphaproteobacteria</taxon>
        <taxon>Sphingomonadales</taxon>
        <taxon>Sphingomonadaceae</taxon>
        <taxon>Novosphingobium</taxon>
    </lineage>
</organism>
<dbReference type="AlphaFoldDB" id="A0A0B1ZQL7"/>
<reference evidence="3 4" key="1">
    <citation type="submission" date="2014-10" db="EMBL/GenBank/DDBJ databases">
        <title>Genome sequence of Novosphingobium malaysiense MUSC 273(T).</title>
        <authorList>
            <person name="Lee L.-H."/>
        </authorList>
    </citation>
    <scope>NUCLEOTIDE SEQUENCE [LARGE SCALE GENOMIC DNA]</scope>
    <source>
        <strain evidence="3 4">MUSC 273</strain>
    </source>
</reference>
<dbReference type="OrthoDB" id="9802525at2"/>
<accession>A0A0B1ZQL7</accession>
<evidence type="ECO:0000313" key="3">
    <source>
        <dbReference type="EMBL" id="KHK91543.1"/>
    </source>
</evidence>
<dbReference type="Pfam" id="PF00534">
    <property type="entry name" value="Glycos_transf_1"/>
    <property type="match status" value="1"/>
</dbReference>
<dbReference type="EMBL" id="JTDI01000003">
    <property type="protein sequence ID" value="KHK91543.1"/>
    <property type="molecule type" value="Genomic_DNA"/>
</dbReference>
<sequence>MKIVDVCAFYSPRGGGVRTYVEQKLKIGPQLGHEIVIVAPGDEDSVIERGPGARIVFLRSPRFPLDRKYWYFNEAERLHAVLDAEAPDFVEATSPWRSASLVADWPGAAPRSLVMHADPLSAYAYRWFGPIFSRETIDRQFSMFWEHLRRNSRRFDHVVCANADLARRLRDGGVANTATIAMGVEPGCFSPDLRDAGLRARLLQACELPETATLLLAVGRLAPEKRWPMVVDAVNAASRDTPIGLVMLGEGREQRMILRHISGNPHIRLLSPERDRRRFARILASADALVHGCEAETFCMVAAEARASGVPVVVPDAGGALDHAQDGAGFSYTACDPASAAQAIRAAAISRPRPATTARTMDEHFEDLFATYAATAAVPRQAA</sequence>
<evidence type="ECO:0000259" key="2">
    <source>
        <dbReference type="Pfam" id="PF13579"/>
    </source>
</evidence>
<comment type="caution">
    <text evidence="3">The sequence shown here is derived from an EMBL/GenBank/DDBJ whole genome shotgun (WGS) entry which is preliminary data.</text>
</comment>
<protein>
    <submittedName>
        <fullName evidence="3">Glycosyl transferase family 1</fullName>
    </submittedName>
</protein>
<name>A0A0B1ZQL7_9SPHN</name>
<dbReference type="InterPro" id="IPR028098">
    <property type="entry name" value="Glyco_trans_4-like_N"/>
</dbReference>
<dbReference type="RefSeq" id="WP_039283945.1">
    <property type="nucleotide sequence ID" value="NZ_JTDI01000003.1"/>
</dbReference>
<dbReference type="InterPro" id="IPR050194">
    <property type="entry name" value="Glycosyltransferase_grp1"/>
</dbReference>
<gene>
    <name evidence="3" type="ORF">LK12_12025</name>
</gene>
<evidence type="ECO:0000259" key="1">
    <source>
        <dbReference type="Pfam" id="PF00534"/>
    </source>
</evidence>
<dbReference type="Pfam" id="PF13579">
    <property type="entry name" value="Glyco_trans_4_4"/>
    <property type="match status" value="1"/>
</dbReference>
<evidence type="ECO:0000313" key="4">
    <source>
        <dbReference type="Proteomes" id="UP000031057"/>
    </source>
</evidence>
<dbReference type="STRING" id="1348853.LK12_12025"/>
<dbReference type="Gene3D" id="3.40.50.2000">
    <property type="entry name" value="Glycogen Phosphorylase B"/>
    <property type="match status" value="2"/>
</dbReference>